<dbReference type="CDD" id="cd01147">
    <property type="entry name" value="HemV-2"/>
    <property type="match status" value="1"/>
</dbReference>
<feature type="domain" description="Fe/B12 periplasmic-binding" evidence="2">
    <location>
        <begin position="39"/>
        <end position="321"/>
    </location>
</feature>
<sequence>MIRFVCAVLLVLFSAGQCFSRTVTDLMGRKVVIPDRVEHVICSGSGCLRLLSYLQGQHMIVAVDDIETRRNELDGRPYALANPQFKTMPVFGQFRGQDNPEQILSLSPQPQLIFKVFGGTGYDPDELQTKTGIPVVVVGGGDLVQRRQHFQRSLRLMGEIIGKKERADAVVAFFEQAIEDLQSRTADIPEDQGPSVYLGGVAFKGPHGFQSTEANYPPFVFLGAHNLAHTGAGKKMTNSEVAKEQILAWNPDYLFVDLSTLQLGEEKSALHELRTDPAYAILKSVREGRVYGVLPYNWYSQNFESILANAYFIGKVLYPERFQDIDPAAKADQIYEFVVGKPVFARMNALFANQAFVRLAVP</sequence>
<dbReference type="PROSITE" id="PS50983">
    <property type="entry name" value="FE_B12_PBP"/>
    <property type="match status" value="1"/>
</dbReference>
<dbReference type="SUPFAM" id="SSF53807">
    <property type="entry name" value="Helical backbone' metal receptor"/>
    <property type="match status" value="1"/>
</dbReference>
<reference evidence="3 4" key="1">
    <citation type="journal article" date="2018" name="MBio">
        <title>Insights into the evolution of host association through the isolation and characterization of a novel human periodontal pathobiont, Desulfobulbus oralis.</title>
        <authorList>
            <person name="Cross K.L."/>
            <person name="Chirania P."/>
            <person name="Xiong W."/>
            <person name="Beall C.J."/>
            <person name="Elkins J.G."/>
            <person name="Giannone R.J."/>
            <person name="Griffen A.L."/>
            <person name="Guss A.M."/>
            <person name="Hettich R.L."/>
            <person name="Joshi S.S."/>
            <person name="Mokrzan E.M."/>
            <person name="Martin R.K."/>
            <person name="Zhulin I.B."/>
            <person name="Leys E.J."/>
            <person name="Podar M."/>
        </authorList>
    </citation>
    <scope>NUCLEOTIDE SEQUENCE [LARGE SCALE GENOMIC DNA]</scope>
    <source>
        <strain evidence="3 4">ORNL</strain>
    </source>
</reference>
<evidence type="ECO:0000313" key="4">
    <source>
        <dbReference type="Proteomes" id="UP000239867"/>
    </source>
</evidence>
<dbReference type="Pfam" id="PF01497">
    <property type="entry name" value="Peripla_BP_2"/>
    <property type="match status" value="1"/>
</dbReference>
<evidence type="ECO:0000313" key="3">
    <source>
        <dbReference type="EMBL" id="AVD71356.1"/>
    </source>
</evidence>
<gene>
    <name evidence="3" type="ORF">CAY53_07665</name>
</gene>
<organism evidence="3 4">
    <name type="scientific">Desulfobulbus oralis</name>
    <dbReference type="NCBI Taxonomy" id="1986146"/>
    <lineage>
        <taxon>Bacteria</taxon>
        <taxon>Pseudomonadati</taxon>
        <taxon>Thermodesulfobacteriota</taxon>
        <taxon>Desulfobulbia</taxon>
        <taxon>Desulfobulbales</taxon>
        <taxon>Desulfobulbaceae</taxon>
        <taxon>Desulfobulbus</taxon>
    </lineage>
</organism>
<feature type="signal peptide" evidence="1">
    <location>
        <begin position="1"/>
        <end position="20"/>
    </location>
</feature>
<evidence type="ECO:0000256" key="1">
    <source>
        <dbReference type="SAM" id="SignalP"/>
    </source>
</evidence>
<dbReference type="InterPro" id="IPR050902">
    <property type="entry name" value="ABC_Transporter_SBP"/>
</dbReference>
<feature type="chain" id="PRO_5014979494" evidence="1">
    <location>
        <begin position="21"/>
        <end position="362"/>
    </location>
</feature>
<name>A0A2L1GNZ0_9BACT</name>
<dbReference type="OrthoDB" id="9775594at2"/>
<dbReference type="InterPro" id="IPR002491">
    <property type="entry name" value="ABC_transptr_periplasmic_BD"/>
</dbReference>
<evidence type="ECO:0000259" key="2">
    <source>
        <dbReference type="PROSITE" id="PS50983"/>
    </source>
</evidence>
<dbReference type="EMBL" id="CP021255">
    <property type="protein sequence ID" value="AVD71356.1"/>
    <property type="molecule type" value="Genomic_DNA"/>
</dbReference>
<proteinExistence type="predicted"/>
<dbReference type="PANTHER" id="PTHR30535:SF34">
    <property type="entry name" value="MOLYBDATE-BINDING PROTEIN MOLA"/>
    <property type="match status" value="1"/>
</dbReference>
<keyword evidence="1" id="KW-0732">Signal</keyword>
<dbReference type="KEGG" id="deo:CAY53_07665"/>
<keyword evidence="4" id="KW-1185">Reference proteome</keyword>
<dbReference type="AlphaFoldDB" id="A0A2L1GNZ0"/>
<dbReference type="Proteomes" id="UP000239867">
    <property type="component" value="Chromosome"/>
</dbReference>
<protein>
    <submittedName>
        <fullName evidence="3">Iron ABC transporter substrate-binding protein</fullName>
    </submittedName>
</protein>
<accession>A0A2L1GNZ0</accession>
<dbReference type="Gene3D" id="3.40.50.1980">
    <property type="entry name" value="Nitrogenase molybdenum iron protein domain"/>
    <property type="match status" value="2"/>
</dbReference>
<dbReference type="PANTHER" id="PTHR30535">
    <property type="entry name" value="VITAMIN B12-BINDING PROTEIN"/>
    <property type="match status" value="1"/>
</dbReference>